<dbReference type="Gene3D" id="3.30.70.100">
    <property type="match status" value="1"/>
</dbReference>
<proteinExistence type="predicted"/>
<gene>
    <name evidence="1" type="ORF">EKO27_g9990</name>
</gene>
<reference evidence="1 2" key="1">
    <citation type="submission" date="2018-12" db="EMBL/GenBank/DDBJ databases">
        <title>Draft genome sequence of Xylaria grammica IHI A82.</title>
        <authorList>
            <person name="Buettner E."/>
            <person name="Kellner H."/>
        </authorList>
    </citation>
    <scope>NUCLEOTIDE SEQUENCE [LARGE SCALE GENOMIC DNA]</scope>
    <source>
        <strain evidence="1 2">IHI A82</strain>
    </source>
</reference>
<dbReference type="SUPFAM" id="SSF54909">
    <property type="entry name" value="Dimeric alpha+beta barrel"/>
    <property type="match status" value="1"/>
</dbReference>
<dbReference type="Proteomes" id="UP000286045">
    <property type="component" value="Unassembled WGS sequence"/>
</dbReference>
<protein>
    <recommendedName>
        <fullName evidence="3">ABM domain-containing protein</fullName>
    </recommendedName>
</protein>
<comment type="caution">
    <text evidence="1">The sequence shown here is derived from an EMBL/GenBank/DDBJ whole genome shotgun (WGS) entry which is preliminary data.</text>
</comment>
<dbReference type="STRING" id="363999.A0A439CSF3"/>
<dbReference type="InterPro" id="IPR011008">
    <property type="entry name" value="Dimeric_a/b-barrel"/>
</dbReference>
<dbReference type="EMBL" id="RYZI01000477">
    <property type="protein sequence ID" value="RWA05115.1"/>
    <property type="molecule type" value="Genomic_DNA"/>
</dbReference>
<keyword evidence="2" id="KW-1185">Reference proteome</keyword>
<accession>A0A439CSF3</accession>
<evidence type="ECO:0000313" key="2">
    <source>
        <dbReference type="Proteomes" id="UP000286045"/>
    </source>
</evidence>
<sequence length="240" mass="27536">MAMSSGRISSWTRFRLPSSESLEPSIFRPLAVGSNNHIHDAYYGRITELSDEYILVVIWESRQDYEQFKDTVQYRELLANLHANLSSSPELATQIIDFDRIAFWWRFGPNTELRTVYFPALLSVEARETVKSLKGLVLTMGVGIDGSKAHLSPYRGVPTCGWVDGLQSWMDQETISCVWCHYWKDQRAEEKFKTTETRPPKDGEEDKLLAVEAFEKDLKGLGALGWEDIHVDFKRLPKSV</sequence>
<dbReference type="AlphaFoldDB" id="A0A439CSF3"/>
<organism evidence="1 2">
    <name type="scientific">Xylaria grammica</name>
    <dbReference type="NCBI Taxonomy" id="363999"/>
    <lineage>
        <taxon>Eukaryota</taxon>
        <taxon>Fungi</taxon>
        <taxon>Dikarya</taxon>
        <taxon>Ascomycota</taxon>
        <taxon>Pezizomycotina</taxon>
        <taxon>Sordariomycetes</taxon>
        <taxon>Xylariomycetidae</taxon>
        <taxon>Xylariales</taxon>
        <taxon>Xylariaceae</taxon>
        <taxon>Xylaria</taxon>
    </lineage>
</organism>
<evidence type="ECO:0000313" key="1">
    <source>
        <dbReference type="EMBL" id="RWA05115.1"/>
    </source>
</evidence>
<evidence type="ECO:0008006" key="3">
    <source>
        <dbReference type="Google" id="ProtNLM"/>
    </source>
</evidence>
<name>A0A439CSF3_9PEZI</name>